<keyword evidence="5 9" id="KW-0812">Transmembrane</keyword>
<keyword evidence="3 8" id="KW-1003">Cell membrane</keyword>
<feature type="transmembrane region" description="Helical" evidence="9">
    <location>
        <begin position="338"/>
        <end position="367"/>
    </location>
</feature>
<evidence type="ECO:0000256" key="9">
    <source>
        <dbReference type="SAM" id="Phobius"/>
    </source>
</evidence>
<evidence type="ECO:0000256" key="1">
    <source>
        <dbReference type="ARBA" id="ARBA00004651"/>
    </source>
</evidence>
<proteinExistence type="predicted"/>
<evidence type="ECO:0000256" key="3">
    <source>
        <dbReference type="ARBA" id="ARBA00022475"/>
    </source>
</evidence>
<dbReference type="NCBIfam" id="TIGR00410">
    <property type="entry name" value="lacE"/>
    <property type="match status" value="1"/>
</dbReference>
<dbReference type="Proteomes" id="UP001223586">
    <property type="component" value="Unassembled WGS sequence"/>
</dbReference>
<dbReference type="PROSITE" id="PS51105">
    <property type="entry name" value="PTS_EIIC_TYPE_3"/>
    <property type="match status" value="1"/>
</dbReference>
<comment type="subcellular location">
    <subcellularLocation>
        <location evidence="1">Cell membrane</location>
        <topology evidence="1">Multi-pass membrane protein</topology>
    </subcellularLocation>
</comment>
<comment type="caution">
    <text evidence="11">The sequence shown here is derived from an EMBL/GenBank/DDBJ whole genome shotgun (WGS) entry which is preliminary data.</text>
</comment>
<keyword evidence="2 8" id="KW-0813">Transport</keyword>
<evidence type="ECO:0000313" key="12">
    <source>
        <dbReference type="Proteomes" id="UP001223586"/>
    </source>
</evidence>
<dbReference type="Pfam" id="PF02378">
    <property type="entry name" value="PTS_EIIC"/>
    <property type="match status" value="1"/>
</dbReference>
<feature type="domain" description="PTS EIIC type-3" evidence="10">
    <location>
        <begin position="5"/>
        <end position="407"/>
    </location>
</feature>
<dbReference type="InterPro" id="IPR004501">
    <property type="entry name" value="PTS_EIIC_3"/>
</dbReference>
<dbReference type="PANTHER" id="PTHR33989:SF4">
    <property type="entry name" value="PTS SYSTEM N,N'-DIACETYLCHITOBIOSE-SPECIFIC EIIC COMPONENT"/>
    <property type="match status" value="1"/>
</dbReference>
<comment type="function">
    <text evidence="8">The phosphoenolpyruvate-dependent sugar phosphotransferase system (PTS), a major carbohydrate active -transport system, catalyzes the phosphorylation of incoming sugar substrates concomitant with their translocation across the cell membrane.</text>
</comment>
<evidence type="ECO:0000313" key="11">
    <source>
        <dbReference type="EMBL" id="MDQ0175576.1"/>
    </source>
</evidence>
<reference evidence="11 12" key="1">
    <citation type="submission" date="2023-07" db="EMBL/GenBank/DDBJ databases">
        <title>Genomic Encyclopedia of Type Strains, Phase IV (KMG-IV): sequencing the most valuable type-strain genomes for metagenomic binning, comparative biology and taxonomic classification.</title>
        <authorList>
            <person name="Goeker M."/>
        </authorList>
    </citation>
    <scope>NUCLEOTIDE SEQUENCE [LARGE SCALE GENOMIC DNA]</scope>
    <source>
        <strain evidence="11 12">DSM 23837</strain>
    </source>
</reference>
<keyword evidence="6 9" id="KW-1133">Transmembrane helix</keyword>
<dbReference type="PANTHER" id="PTHR33989">
    <property type="match status" value="1"/>
</dbReference>
<dbReference type="RefSeq" id="WP_307228004.1">
    <property type="nucleotide sequence ID" value="NZ_JAUSTT010000007.1"/>
</dbReference>
<dbReference type="PIRSF" id="PIRSF006351">
    <property type="entry name" value="PTS_EIIC-Cellobiose"/>
    <property type="match status" value="1"/>
</dbReference>
<evidence type="ECO:0000256" key="7">
    <source>
        <dbReference type="ARBA" id="ARBA00023136"/>
    </source>
</evidence>
<feature type="transmembrane region" description="Helical" evidence="9">
    <location>
        <begin position="101"/>
        <end position="118"/>
    </location>
</feature>
<organism evidence="11 12">
    <name type="scientific">Bacillus chungangensis</name>
    <dbReference type="NCBI Taxonomy" id="587633"/>
    <lineage>
        <taxon>Bacteria</taxon>
        <taxon>Bacillati</taxon>
        <taxon>Bacillota</taxon>
        <taxon>Bacilli</taxon>
        <taxon>Bacillales</taxon>
        <taxon>Bacillaceae</taxon>
        <taxon>Bacillus</taxon>
    </lineage>
</organism>
<dbReference type="InterPro" id="IPR051088">
    <property type="entry name" value="PTS_Sugar-EIIC/EIIB"/>
</dbReference>
<feature type="transmembrane region" description="Helical" evidence="9">
    <location>
        <begin position="217"/>
        <end position="239"/>
    </location>
</feature>
<accession>A0ABT9WQY5</accession>
<dbReference type="InterPro" id="IPR004796">
    <property type="entry name" value="PTS_IIC_cello"/>
</dbReference>
<keyword evidence="7 8" id="KW-0472">Membrane</keyword>
<feature type="transmembrane region" description="Helical" evidence="9">
    <location>
        <begin position="73"/>
        <end position="94"/>
    </location>
</feature>
<gene>
    <name evidence="11" type="ORF">J2S08_001410</name>
</gene>
<keyword evidence="12" id="KW-1185">Reference proteome</keyword>
<feature type="transmembrane region" description="Helical" evidence="9">
    <location>
        <begin position="29"/>
        <end position="53"/>
    </location>
</feature>
<feature type="transmembrane region" description="Helical" evidence="9">
    <location>
        <begin position="174"/>
        <end position="197"/>
    </location>
</feature>
<evidence type="ECO:0000256" key="6">
    <source>
        <dbReference type="ARBA" id="ARBA00022989"/>
    </source>
</evidence>
<evidence type="ECO:0000256" key="2">
    <source>
        <dbReference type="ARBA" id="ARBA00022448"/>
    </source>
</evidence>
<dbReference type="EMBL" id="JAUSTT010000007">
    <property type="protein sequence ID" value="MDQ0175576.1"/>
    <property type="molecule type" value="Genomic_DNA"/>
</dbReference>
<feature type="transmembrane region" description="Helical" evidence="9">
    <location>
        <begin position="130"/>
        <end position="153"/>
    </location>
</feature>
<feature type="transmembrane region" description="Helical" evidence="9">
    <location>
        <begin position="282"/>
        <end position="302"/>
    </location>
</feature>
<evidence type="ECO:0000256" key="8">
    <source>
        <dbReference type="PIRNR" id="PIRNR006351"/>
    </source>
</evidence>
<evidence type="ECO:0000256" key="5">
    <source>
        <dbReference type="ARBA" id="ARBA00022692"/>
    </source>
</evidence>
<feature type="transmembrane region" description="Helical" evidence="9">
    <location>
        <begin position="387"/>
        <end position="408"/>
    </location>
</feature>
<dbReference type="NCBIfam" id="TIGR00359">
    <property type="entry name" value="cello_pts_IIC"/>
    <property type="match status" value="1"/>
</dbReference>
<name>A0ABT9WQY5_9BACI</name>
<dbReference type="InterPro" id="IPR003352">
    <property type="entry name" value="PTS_EIIC"/>
</dbReference>
<protein>
    <recommendedName>
        <fullName evidence="8">Permease IIC component</fullName>
    </recommendedName>
</protein>
<evidence type="ECO:0000259" key="10">
    <source>
        <dbReference type="PROSITE" id="PS51105"/>
    </source>
</evidence>
<keyword evidence="4 8" id="KW-0762">Sugar transport</keyword>
<sequence>MFGFLEKYFVPIAGKIGAQRHLVAIRDGFVVIMPLMILGSMATLINNLPITAYQNFMNSIFGGETWKQFGGSLWAGTFAVVSILVAFSIAYQLAKSYQKDGLSAGIVSIASLLTIMQATEDGAGIPYGWVGSLGLFVAIFVAIISTEIFTRLLGNNKLVIKMPDSVPPAVSRSFAALLPAMITLSIFGLIKVIAIVAGNPDLHQALYDILQAPISKMANTFWAAIVIAILNHFLWFFGLHGSNILEPLMQAVYLPAIDANAAALAAGKAIPNIVTKPFFDAFVFLGGSGATLALIIAVFIAGRRHKQYRYVSGMSAAPGMFNINEPVLFGLPIVLNPVLFIPFILSPLVLTIISYLAIAVGLVPRTIAFIPWTTPPIIGGALATGSWQGGVLAFVNLLIAVLIYIPFIKMAERTEIRKLKEVQSGEVAAAQQVD</sequence>
<evidence type="ECO:0000256" key="4">
    <source>
        <dbReference type="ARBA" id="ARBA00022597"/>
    </source>
</evidence>